<dbReference type="Proteomes" id="UP000470404">
    <property type="component" value="Unassembled WGS sequence"/>
</dbReference>
<gene>
    <name evidence="3" type="ORF">G3I59_07640</name>
    <name evidence="4" type="ORF">G3I59_32220</name>
</gene>
<dbReference type="EMBL" id="JAAGNC010000056">
    <property type="protein sequence ID" value="NEC55472.1"/>
    <property type="molecule type" value="Genomic_DNA"/>
</dbReference>
<sequence length="569" mass="63698">MTRVRLCERCGANPIAYYGRRCCYACVPRQRKKPLLCKRCGSDTDYFTAGLCRGCHRQAPLITECRDCLAWGITRWHGGVCQACRGWNRRFPTPMQCPSCQRVVPLNDRGYCRLCCRQAHFVRSPHEAIDVIDANRHGQQLFIADLFRQKRPEPPRRPGRSGWPSQYPVAHRQLALVDLDRDYTTVRPAELMLPRPDLAAAIEDVLTDHARRHGWGKGLESLTRTAIRMLLATQDTPGAPITASTAAAVTTGRKLDNLKSVLEILTTAGMLDDDRQPTLDAYVERLIAGLPEPMTTELREWFGAMRDGSTAPPRSRPRNHATIRARIAHAAPAAHTWAATNGYSSLREVSRDDVIAIMPAGGYRYRQTLTALRALFRFLKARRKVFTNPTLRLRGPQAVNQPLPIDLDPVRDAMHSTKPARAALAALVAFHALRPKDVCALQLTDLRDGRLHLDERTILLADPVRATIAAWLEERGRRWPHTINPYLFINQHTAVRTSQVDPNWISTTIGFSAQAIREDRILHEAITTGDVRRLCDLFGLTVGGAERYTHTGPPDTMGKGFGSPNPAPN</sequence>
<evidence type="ECO:0000313" key="4">
    <source>
        <dbReference type="EMBL" id="NEC60127.1"/>
    </source>
</evidence>
<evidence type="ECO:0000313" key="5">
    <source>
        <dbReference type="Proteomes" id="UP000470404"/>
    </source>
</evidence>
<dbReference type="Gene3D" id="1.10.443.10">
    <property type="entry name" value="Intergrase catalytic core"/>
    <property type="match status" value="1"/>
</dbReference>
<evidence type="ECO:0000313" key="3">
    <source>
        <dbReference type="EMBL" id="NEC55472.1"/>
    </source>
</evidence>
<dbReference type="InterPro" id="IPR013762">
    <property type="entry name" value="Integrase-like_cat_sf"/>
</dbReference>
<accession>A0ABX0BQ69</accession>
<reference evidence="3 5" key="1">
    <citation type="submission" date="2020-01" db="EMBL/GenBank/DDBJ databases">
        <title>Insect and environment-associated Actinomycetes.</title>
        <authorList>
            <person name="Currrie C."/>
            <person name="Chevrette M."/>
            <person name="Carlson C."/>
            <person name="Stubbendieck R."/>
            <person name="Wendt-Pienkowski E."/>
        </authorList>
    </citation>
    <scope>NUCLEOTIDE SEQUENCE [LARGE SCALE GENOMIC DNA]</scope>
    <source>
        <strain evidence="3 5">SID8386</strain>
    </source>
</reference>
<evidence type="ECO:0000256" key="2">
    <source>
        <dbReference type="SAM" id="MobiDB-lite"/>
    </source>
</evidence>
<evidence type="ECO:0008006" key="6">
    <source>
        <dbReference type="Google" id="ProtNLM"/>
    </source>
</evidence>
<dbReference type="EMBL" id="JAAGNC010000169">
    <property type="protein sequence ID" value="NEC60127.1"/>
    <property type="molecule type" value="Genomic_DNA"/>
</dbReference>
<feature type="region of interest" description="Disordered" evidence="2">
    <location>
        <begin position="548"/>
        <end position="569"/>
    </location>
</feature>
<comment type="caution">
    <text evidence="3">The sequence shown here is derived from an EMBL/GenBank/DDBJ whole genome shotgun (WGS) entry which is preliminary data.</text>
</comment>
<evidence type="ECO:0000256" key="1">
    <source>
        <dbReference type="ARBA" id="ARBA00023172"/>
    </source>
</evidence>
<dbReference type="InterPro" id="IPR011010">
    <property type="entry name" value="DNA_brk_join_enz"/>
</dbReference>
<name>A0ABX0BQ69_9PSEU</name>
<dbReference type="SUPFAM" id="SSF56349">
    <property type="entry name" value="DNA breaking-rejoining enzymes"/>
    <property type="match status" value="1"/>
</dbReference>
<protein>
    <recommendedName>
        <fullName evidence="6">Site-specific recombinase XerD</fullName>
    </recommendedName>
</protein>
<organism evidence="3 5">
    <name type="scientific">Amycolatopsis rubida</name>
    <dbReference type="NCBI Taxonomy" id="112413"/>
    <lineage>
        <taxon>Bacteria</taxon>
        <taxon>Bacillati</taxon>
        <taxon>Actinomycetota</taxon>
        <taxon>Actinomycetes</taxon>
        <taxon>Pseudonocardiales</taxon>
        <taxon>Pseudonocardiaceae</taxon>
        <taxon>Amycolatopsis</taxon>
    </lineage>
</organism>
<keyword evidence="1" id="KW-0233">DNA recombination</keyword>
<proteinExistence type="predicted"/>
<keyword evidence="5" id="KW-1185">Reference proteome</keyword>